<reference evidence="1 2" key="1">
    <citation type="journal article" date="2011" name="J. Bacteriol.">
        <title>Genome sequence of Chthoniobacter flavus Ellin428, an aerobic heterotrophic soil bacterium.</title>
        <authorList>
            <person name="Kant R."/>
            <person name="van Passel M.W."/>
            <person name="Palva A."/>
            <person name="Lucas S."/>
            <person name="Lapidus A."/>
            <person name="Glavina Del Rio T."/>
            <person name="Dalin E."/>
            <person name="Tice H."/>
            <person name="Bruce D."/>
            <person name="Goodwin L."/>
            <person name="Pitluck S."/>
            <person name="Larimer F.W."/>
            <person name="Land M.L."/>
            <person name="Hauser L."/>
            <person name="Sangwan P."/>
            <person name="de Vos W.M."/>
            <person name="Janssen P.H."/>
            <person name="Smidt H."/>
        </authorList>
    </citation>
    <scope>NUCLEOTIDE SEQUENCE [LARGE SCALE GENOMIC DNA]</scope>
    <source>
        <strain evidence="1 2">Ellin428</strain>
    </source>
</reference>
<dbReference type="RefSeq" id="WP_006983050.1">
    <property type="nucleotide sequence ID" value="NZ_ABVL01000028.1"/>
</dbReference>
<dbReference type="InParanoid" id="B4D9V2"/>
<protein>
    <recommendedName>
        <fullName evidence="3">Autotransporter-associated beta strand repeat protein</fullName>
    </recommendedName>
</protein>
<keyword evidence="2" id="KW-1185">Reference proteome</keyword>
<organism evidence="1 2">
    <name type="scientific">Chthoniobacter flavus Ellin428</name>
    <dbReference type="NCBI Taxonomy" id="497964"/>
    <lineage>
        <taxon>Bacteria</taxon>
        <taxon>Pseudomonadati</taxon>
        <taxon>Verrucomicrobiota</taxon>
        <taxon>Spartobacteria</taxon>
        <taxon>Chthoniobacterales</taxon>
        <taxon>Chthoniobacteraceae</taxon>
        <taxon>Chthoniobacter</taxon>
    </lineage>
</organism>
<sequence length="311" mass="30954">MNLLLASISTGLTSRLRSLGRRLRSAVLMLAGILLAHHSFGATFTWNGGGANGNWSTPGNWSSGTAPTATGNNFVFGGTTNLSAVNDVVTATDTAFANTALTFASGAGSFTLSGNALTIGSGGGAGQVFVQQNSTSAQTISLNVNLSGGSGDRSIVFASGAGSLTLSGNINFSNDWLFPNATAGTLILSGANSGDGKAPTAGGITAGTNTMNAMMRNNVAGTNLVLGSDFALGNSGSGSAAAGTASLRGVVANQQVKVSTTNAEKILTGKAVDAIAHNNTYTGTSNLTIGNIYAVISNLDFIAPTTGRVTF</sequence>
<dbReference type="Proteomes" id="UP000005824">
    <property type="component" value="Unassembled WGS sequence"/>
</dbReference>
<dbReference type="AlphaFoldDB" id="B4D9V2"/>
<evidence type="ECO:0000313" key="1">
    <source>
        <dbReference type="EMBL" id="EDY16766.1"/>
    </source>
</evidence>
<evidence type="ECO:0008006" key="3">
    <source>
        <dbReference type="Google" id="ProtNLM"/>
    </source>
</evidence>
<name>B4D9V2_9BACT</name>
<evidence type="ECO:0000313" key="2">
    <source>
        <dbReference type="Proteomes" id="UP000005824"/>
    </source>
</evidence>
<comment type="caution">
    <text evidence="1">The sequence shown here is derived from an EMBL/GenBank/DDBJ whole genome shotgun (WGS) entry which is preliminary data.</text>
</comment>
<proteinExistence type="predicted"/>
<dbReference type="STRING" id="497964.CfE428DRAFT_5729"/>
<gene>
    <name evidence="1" type="ORF">CfE428DRAFT_5729</name>
</gene>
<dbReference type="EMBL" id="ABVL01000028">
    <property type="protein sequence ID" value="EDY16766.1"/>
    <property type="molecule type" value="Genomic_DNA"/>
</dbReference>
<accession>B4D9V2</accession>